<organism evidence="4 5">
    <name type="scientific">Catenulispora yoronensis</name>
    <dbReference type="NCBI Taxonomy" id="450799"/>
    <lineage>
        <taxon>Bacteria</taxon>
        <taxon>Bacillati</taxon>
        <taxon>Actinomycetota</taxon>
        <taxon>Actinomycetes</taxon>
        <taxon>Catenulisporales</taxon>
        <taxon>Catenulisporaceae</taxon>
        <taxon>Catenulispora</taxon>
    </lineage>
</organism>
<keyword evidence="5" id="KW-1185">Reference proteome</keyword>
<dbReference type="InterPro" id="IPR003593">
    <property type="entry name" value="AAA+_ATPase"/>
</dbReference>
<dbReference type="Pfam" id="PF13191">
    <property type="entry name" value="AAA_16"/>
    <property type="match status" value="1"/>
</dbReference>
<dbReference type="InterPro" id="IPR027417">
    <property type="entry name" value="P-loop_NTPase"/>
</dbReference>
<keyword evidence="1" id="KW-0547">Nucleotide-binding</keyword>
<dbReference type="Proteomes" id="UP001500751">
    <property type="component" value="Unassembled WGS sequence"/>
</dbReference>
<evidence type="ECO:0000313" key="4">
    <source>
        <dbReference type="EMBL" id="GAA2023535.1"/>
    </source>
</evidence>
<dbReference type="PRINTS" id="PR00038">
    <property type="entry name" value="HTHLUXR"/>
</dbReference>
<dbReference type="InterPro" id="IPR016032">
    <property type="entry name" value="Sig_transdc_resp-reg_C-effctor"/>
</dbReference>
<sequence>MPTTQDHDVPADRTRHLVGRAAEVRAWDRALARLRSGRGRTIALAGEPGIGKSALIIHLAARARASGVPVLNPVFDDGPNPATGFERQWTPAASGNALVVVADELHRIDPAQLPAVERLIRSAADAPMLLLLAYRRRQLAPAVAAAVSRAVAADLADVWELGPLSRDEARELVGDRPDLDAVHETADGNPQYLRILSVDGDPHTDAARAVVGELADLDPNAMATVQALAVLGEPAHPQLIATVAGLSTAEALDALDSLTRLDIVRPTGTIAQFAVRHPTVGEVIYRHTDAGVRIATHLRAERALSDQAAPIARRAHHLMRAADPSRPEHTATLMAAARLTIHTAPADAARYLQAALQHLQADSPTRREAQVLLARACLLTGQASEGRTLVHTLPAMVDHPTGDLTAVAVAGRLERQLGRLSESAAIVRSGLAALPDDDTEAVALHSMQADNALDQGDYARAQQHADTAVALARRSLDPVGESLAQAQAALAHLASNDLVAAETALAQAAELVDAASDAALLTNLEAVYQLGLSESTLFRLADAERHLVRGASLARRSGQTYVLPMILKSLADTQSRAGTVKRALATLDEADPYFESAANPATRAILAIVRAAALVWTSEPDAARQALAWADRAVAWTEGHTTVWSIVVRCRRAEIVLLTGDPVRAGRLLLEAAGGPDLPNLVPARRSRSCDTLAEVAMHDNDPAAAEHWADVAEAALEQLPSASSRALAARARMRAQALRGDLHAALESAQQAIENFTTSGERIELCRTLAVAATLSSALGNHRQARDWRERVSAIAEHCEAVLPLTEAAVWQPVGFAEKTIELTPSSVLTALTTREREIASLASTGVTSIQIAEKLFLSRRTVDAHLGQIYRKLGVSSRAALIRTVLDAEARG</sequence>
<dbReference type="CDD" id="cd06170">
    <property type="entry name" value="LuxR_C_like"/>
    <property type="match status" value="1"/>
</dbReference>
<name>A0ABN2TYD7_9ACTN</name>
<feature type="domain" description="HTH luxR-type" evidence="3">
    <location>
        <begin position="826"/>
        <end position="891"/>
    </location>
</feature>
<dbReference type="PANTHER" id="PTHR16305">
    <property type="entry name" value="TESTICULAR SOLUBLE ADENYLYL CYCLASE"/>
    <property type="match status" value="1"/>
</dbReference>
<dbReference type="InterPro" id="IPR041664">
    <property type="entry name" value="AAA_16"/>
</dbReference>
<dbReference type="InterPro" id="IPR011990">
    <property type="entry name" value="TPR-like_helical_dom_sf"/>
</dbReference>
<dbReference type="Gene3D" id="1.10.10.10">
    <property type="entry name" value="Winged helix-like DNA-binding domain superfamily/Winged helix DNA-binding domain"/>
    <property type="match status" value="1"/>
</dbReference>
<evidence type="ECO:0000259" key="3">
    <source>
        <dbReference type="PROSITE" id="PS50043"/>
    </source>
</evidence>
<dbReference type="InterPro" id="IPR036388">
    <property type="entry name" value="WH-like_DNA-bd_sf"/>
</dbReference>
<dbReference type="SUPFAM" id="SSF48452">
    <property type="entry name" value="TPR-like"/>
    <property type="match status" value="2"/>
</dbReference>
<dbReference type="SUPFAM" id="SSF46894">
    <property type="entry name" value="C-terminal effector domain of the bipartite response regulators"/>
    <property type="match status" value="1"/>
</dbReference>
<dbReference type="SUPFAM" id="SSF52540">
    <property type="entry name" value="P-loop containing nucleoside triphosphate hydrolases"/>
    <property type="match status" value="1"/>
</dbReference>
<dbReference type="PROSITE" id="PS50043">
    <property type="entry name" value="HTH_LUXR_2"/>
    <property type="match status" value="1"/>
</dbReference>
<protein>
    <submittedName>
        <fullName evidence="4">LuxR family transcriptional regulator</fullName>
    </submittedName>
</protein>
<dbReference type="Gene3D" id="1.25.40.10">
    <property type="entry name" value="Tetratricopeptide repeat domain"/>
    <property type="match status" value="2"/>
</dbReference>
<gene>
    <name evidence="4" type="ORF">GCM10009839_21430</name>
</gene>
<proteinExistence type="predicted"/>
<dbReference type="SMART" id="SM00382">
    <property type="entry name" value="AAA"/>
    <property type="match status" value="1"/>
</dbReference>
<evidence type="ECO:0000313" key="5">
    <source>
        <dbReference type="Proteomes" id="UP001500751"/>
    </source>
</evidence>
<evidence type="ECO:0000256" key="2">
    <source>
        <dbReference type="ARBA" id="ARBA00022840"/>
    </source>
</evidence>
<accession>A0ABN2TYD7</accession>
<evidence type="ECO:0000256" key="1">
    <source>
        <dbReference type="ARBA" id="ARBA00022741"/>
    </source>
</evidence>
<comment type="caution">
    <text evidence="4">The sequence shown here is derived from an EMBL/GenBank/DDBJ whole genome shotgun (WGS) entry which is preliminary data.</text>
</comment>
<dbReference type="EMBL" id="BAAAQN010000009">
    <property type="protein sequence ID" value="GAA2023535.1"/>
    <property type="molecule type" value="Genomic_DNA"/>
</dbReference>
<dbReference type="PANTHER" id="PTHR16305:SF35">
    <property type="entry name" value="TRANSCRIPTIONAL ACTIVATOR DOMAIN"/>
    <property type="match status" value="1"/>
</dbReference>
<dbReference type="RefSeq" id="WP_344665370.1">
    <property type="nucleotide sequence ID" value="NZ_BAAAQN010000009.1"/>
</dbReference>
<dbReference type="InterPro" id="IPR000792">
    <property type="entry name" value="Tscrpt_reg_LuxR_C"/>
</dbReference>
<dbReference type="Gene3D" id="3.40.50.300">
    <property type="entry name" value="P-loop containing nucleotide triphosphate hydrolases"/>
    <property type="match status" value="1"/>
</dbReference>
<dbReference type="Pfam" id="PF00196">
    <property type="entry name" value="GerE"/>
    <property type="match status" value="1"/>
</dbReference>
<dbReference type="SMART" id="SM00421">
    <property type="entry name" value="HTH_LUXR"/>
    <property type="match status" value="1"/>
</dbReference>
<reference evidence="4 5" key="1">
    <citation type="journal article" date="2019" name="Int. J. Syst. Evol. Microbiol.">
        <title>The Global Catalogue of Microorganisms (GCM) 10K type strain sequencing project: providing services to taxonomists for standard genome sequencing and annotation.</title>
        <authorList>
            <consortium name="The Broad Institute Genomics Platform"/>
            <consortium name="The Broad Institute Genome Sequencing Center for Infectious Disease"/>
            <person name="Wu L."/>
            <person name="Ma J."/>
        </authorList>
    </citation>
    <scope>NUCLEOTIDE SEQUENCE [LARGE SCALE GENOMIC DNA]</scope>
    <source>
        <strain evidence="4 5">JCM 16014</strain>
    </source>
</reference>
<keyword evidence="2" id="KW-0067">ATP-binding</keyword>